<dbReference type="PANTHER" id="PTHR30605:SF0">
    <property type="entry name" value="ANHYDRO-N-ACETYLMURAMIC ACID KINASE"/>
    <property type="match status" value="1"/>
</dbReference>
<accession>V4TG32</accession>
<comment type="caution">
    <text evidence="3">The sequence shown here is derived from an EMBL/GenBank/DDBJ whole genome shotgun (WGS) entry which is preliminary data.</text>
</comment>
<dbReference type="InterPro" id="IPR043129">
    <property type="entry name" value="ATPase_NBD"/>
</dbReference>
<name>V4TG32_9HYPH</name>
<protein>
    <recommendedName>
        <fullName evidence="2">Anhydro-N-acetylmuramic acid kinase</fullName>
        <ecNumber evidence="2">2.7.1.170</ecNumber>
    </recommendedName>
    <alternativeName>
        <fullName evidence="2">AnhMurNAc kinase</fullName>
    </alternativeName>
</protein>
<dbReference type="PANTHER" id="PTHR30605">
    <property type="entry name" value="ANHYDRO-N-ACETYLMURAMIC ACID KINASE"/>
    <property type="match status" value="1"/>
</dbReference>
<evidence type="ECO:0000313" key="3">
    <source>
        <dbReference type="EMBL" id="ESR25088.1"/>
    </source>
</evidence>
<dbReference type="STRING" id="631454.N177_1962"/>
<dbReference type="RefSeq" id="WP_023432102.1">
    <property type="nucleotide sequence ID" value="NZ_AWXZ01000026.1"/>
</dbReference>
<comment type="catalytic activity">
    <reaction evidence="2">
        <text>1,6-anhydro-N-acetyl-beta-muramate + ATP + H2O = N-acetyl-D-muramate 6-phosphate + ADP + H(+)</text>
        <dbReference type="Rhea" id="RHEA:24952"/>
        <dbReference type="ChEBI" id="CHEBI:15377"/>
        <dbReference type="ChEBI" id="CHEBI:15378"/>
        <dbReference type="ChEBI" id="CHEBI:30616"/>
        <dbReference type="ChEBI" id="CHEBI:58690"/>
        <dbReference type="ChEBI" id="CHEBI:58722"/>
        <dbReference type="ChEBI" id="CHEBI:456216"/>
        <dbReference type="EC" id="2.7.1.170"/>
    </reaction>
</comment>
<comment type="pathway">
    <text evidence="2">Amino-sugar metabolism; 1,6-anhydro-N-acetylmuramate degradation.</text>
</comment>
<dbReference type="EMBL" id="AWXZ01000026">
    <property type="protein sequence ID" value="ESR25088.1"/>
    <property type="molecule type" value="Genomic_DNA"/>
</dbReference>
<dbReference type="AlphaFoldDB" id="V4TG32"/>
<dbReference type="Proteomes" id="UP000017819">
    <property type="component" value="Unassembled WGS sequence"/>
</dbReference>
<keyword evidence="2 3" id="KW-0418">Kinase</keyword>
<dbReference type="GO" id="GO:0009254">
    <property type="term" value="P:peptidoglycan turnover"/>
    <property type="evidence" value="ECO:0007669"/>
    <property type="project" value="UniProtKB-UniRule"/>
</dbReference>
<dbReference type="eggNOG" id="COG2377">
    <property type="taxonomic scope" value="Bacteria"/>
</dbReference>
<dbReference type="SUPFAM" id="SSF53067">
    <property type="entry name" value="Actin-like ATPase domain"/>
    <property type="match status" value="1"/>
</dbReference>
<keyword evidence="2" id="KW-0067">ATP-binding</keyword>
<organism evidence="3 4">
    <name type="scientific">Lutibaculum baratangense AMV1</name>
    <dbReference type="NCBI Taxonomy" id="631454"/>
    <lineage>
        <taxon>Bacteria</taxon>
        <taxon>Pseudomonadati</taxon>
        <taxon>Pseudomonadota</taxon>
        <taxon>Alphaproteobacteria</taxon>
        <taxon>Hyphomicrobiales</taxon>
        <taxon>Tepidamorphaceae</taxon>
        <taxon>Lutibaculum</taxon>
    </lineage>
</organism>
<feature type="binding site" evidence="2">
    <location>
        <begin position="15"/>
        <end position="22"/>
    </location>
    <ligand>
        <name>ATP</name>
        <dbReference type="ChEBI" id="CHEBI:30616"/>
    </ligand>
</feature>
<keyword evidence="1 2" id="KW-0119">Carbohydrate metabolism</keyword>
<dbReference type="HAMAP" id="MF_01270">
    <property type="entry name" value="AnhMurNAc_kinase"/>
    <property type="match status" value="1"/>
</dbReference>
<dbReference type="GO" id="GO:0006040">
    <property type="term" value="P:amino sugar metabolic process"/>
    <property type="evidence" value="ECO:0007669"/>
    <property type="project" value="InterPro"/>
</dbReference>
<keyword evidence="2 3" id="KW-0808">Transferase</keyword>
<evidence type="ECO:0000313" key="4">
    <source>
        <dbReference type="Proteomes" id="UP000017819"/>
    </source>
</evidence>
<dbReference type="UniPathway" id="UPA00544"/>
<dbReference type="GO" id="GO:0016773">
    <property type="term" value="F:phosphotransferase activity, alcohol group as acceptor"/>
    <property type="evidence" value="ECO:0007669"/>
    <property type="project" value="UniProtKB-UniRule"/>
</dbReference>
<dbReference type="InterPro" id="IPR005338">
    <property type="entry name" value="Anhydro_N_Ac-Mur_kinase"/>
</dbReference>
<sequence>MTGDSIWTAIGLMSGTSMDGVDVAMITTDGHGLVLTGGGAARTRSAAGAEIRAGFEKPRVLSRPYSAGERAVLRRAVDEAKPLRDRDARPRALAEAEAVVTAAHAEAVEALLAEHGLTASDIDVVGFHGQTVLHRPEERLTVQIGDGAALAERLGIDVVHDFRAADVAAGGQGAPLAPAYHRALVMSQRMDLPVVVLNLGGVANVTWIGRDEDPIAFDTGPANALIDDWIREHTGADHDEGGAIAARGHVQADVLADLLDNPYFSAPAPKSLDRNAFDPAPLAGLSIEDGAATLVAFTAATVAMAELHFPAPARRWIVAGGGAKNPTIMEELQKRLDAPVMTAERVGWSGEYLEAQAFAYLAVRSLTGLPLSFPTTTGVKQPMTGGVLASARRSAA</sequence>
<dbReference type="NCBIfam" id="NF007141">
    <property type="entry name" value="PRK09585.1-5"/>
    <property type="match status" value="1"/>
</dbReference>
<keyword evidence="4" id="KW-1185">Reference proteome</keyword>
<evidence type="ECO:0000256" key="1">
    <source>
        <dbReference type="ARBA" id="ARBA00023277"/>
    </source>
</evidence>
<proteinExistence type="inferred from homology"/>
<dbReference type="Pfam" id="PF03702">
    <property type="entry name" value="AnmK"/>
    <property type="match status" value="1"/>
</dbReference>
<dbReference type="GO" id="GO:0097175">
    <property type="term" value="P:1,6-anhydro-N-acetyl-beta-muramic acid catabolic process"/>
    <property type="evidence" value="ECO:0007669"/>
    <property type="project" value="UniProtKB-UniRule"/>
</dbReference>
<comment type="function">
    <text evidence="2">Catalyzes the specific phosphorylation of 1,6-anhydro-N-acetylmuramic acid (anhMurNAc) with the simultaneous cleavage of the 1,6-anhydro ring, generating MurNAc-6-P. Is required for the utilization of anhMurNAc either imported from the medium or derived from its own cell wall murein, and thus plays a role in cell wall recycling.</text>
</comment>
<dbReference type="GO" id="GO:0016301">
    <property type="term" value="F:kinase activity"/>
    <property type="evidence" value="ECO:0007669"/>
    <property type="project" value="UniProtKB-KW"/>
</dbReference>
<dbReference type="GO" id="GO:0005524">
    <property type="term" value="F:ATP binding"/>
    <property type="evidence" value="ECO:0007669"/>
    <property type="project" value="UniProtKB-UniRule"/>
</dbReference>
<keyword evidence="2" id="KW-0547">Nucleotide-binding</keyword>
<comment type="similarity">
    <text evidence="2">Belongs to the anhydro-N-acetylmuramic acid kinase family.</text>
</comment>
<dbReference type="Gene3D" id="3.30.420.40">
    <property type="match status" value="2"/>
</dbReference>
<reference evidence="3 4" key="1">
    <citation type="journal article" date="2014" name="Genome Announc.">
        <title>Draft Genome Sequence of Lutibaculum baratangense Strain AMV1T, Isolated from a Mud Volcano in Andamans, India.</title>
        <authorList>
            <person name="Singh A."/>
            <person name="Sreenivas A."/>
            <person name="Sathyanarayana Reddy G."/>
            <person name="Pinnaka A.K."/>
            <person name="Shivaji S."/>
        </authorList>
    </citation>
    <scope>NUCLEOTIDE SEQUENCE [LARGE SCALE GENOMIC DNA]</scope>
    <source>
        <strain evidence="3 4">AMV1</strain>
    </source>
</reference>
<dbReference type="UniPathway" id="UPA00343"/>
<gene>
    <name evidence="2" type="primary">anmK</name>
    <name evidence="3" type="ORF">N177_1962</name>
</gene>
<evidence type="ECO:0000256" key="2">
    <source>
        <dbReference type="HAMAP-Rule" id="MF_01270"/>
    </source>
</evidence>
<dbReference type="EC" id="2.7.1.170" evidence="2"/>
<comment type="pathway">
    <text evidence="2">Cell wall biogenesis; peptidoglycan recycling.</text>
</comment>
<dbReference type="PATRIC" id="fig|631454.5.peg.1940"/>